<keyword evidence="4" id="KW-0732">Signal</keyword>
<evidence type="ECO:0000256" key="2">
    <source>
        <dbReference type="ARBA" id="ARBA00005695"/>
    </source>
</evidence>
<feature type="region of interest" description="Disordered" evidence="5">
    <location>
        <begin position="181"/>
        <end position="200"/>
    </location>
</feature>
<dbReference type="OrthoDB" id="9803988at2"/>
<dbReference type="Gene3D" id="3.40.190.10">
    <property type="entry name" value="Periplasmic binding protein-like II"/>
    <property type="match status" value="1"/>
</dbReference>
<sequence length="480" mass="51375">MLAACDRRPDTGAVVVSAIGGVPHVADASRVALDTPARLLMDSTAQGLVRFDAAGQIEPGIAERWIVIDGGMSYIFRLREGDWGDGTPVTAEQVVTMLRRQIGGPDTARAAAGARNPLAPFLTAIDEIVVMTPQVIEVRLSRPRPDLLKLFAQPELALLRLRPTGGTGPFRVAHRGRAPLLRPAFDPGQADPDDQREAKPQEDVRLIGERAARAIARFANRDSDLVSGGSFVDWPLLAVTSIAPANIRVDPAVGLFGLAIVRRDGFLADAANRAAVSQAIDRSAVTAAVAPNWDPADRILPDILDSASLPQVPAWTLLTQDERRAAARQRVAGWKQQIPGPIELRVALPTGPGATLLYAQVAASLMAIGIVPRRVGIDDPAELKLVDAVAPYDSARWYLAAACVACGDAARTALEAAREAPTLAERGARIAAADAAMNEDVAFIPLARPLRWSLVSTRLSQWQANTRAWHPLNRLRPDTN</sequence>
<dbReference type="PANTHER" id="PTHR30290:SF10">
    <property type="entry name" value="PERIPLASMIC OLIGOPEPTIDE-BINDING PROTEIN-RELATED"/>
    <property type="match status" value="1"/>
</dbReference>
<dbReference type="GO" id="GO:0030313">
    <property type="term" value="C:cell envelope"/>
    <property type="evidence" value="ECO:0007669"/>
    <property type="project" value="UniProtKB-SubCell"/>
</dbReference>
<dbReference type="InterPro" id="IPR039424">
    <property type="entry name" value="SBP_5"/>
</dbReference>
<dbReference type="Pfam" id="PF00496">
    <property type="entry name" value="SBP_bac_5"/>
    <property type="match status" value="1"/>
</dbReference>
<evidence type="ECO:0000256" key="3">
    <source>
        <dbReference type="ARBA" id="ARBA00022448"/>
    </source>
</evidence>
<accession>A0A2T5UC08</accession>
<evidence type="ECO:0000313" key="8">
    <source>
        <dbReference type="Proteomes" id="UP000244013"/>
    </source>
</evidence>
<gene>
    <name evidence="7" type="ORF">C8J25_101552</name>
</gene>
<dbReference type="AlphaFoldDB" id="A0A2T5UC08"/>
<name>A0A2T5UC08_9SPHN</name>
<dbReference type="PANTHER" id="PTHR30290">
    <property type="entry name" value="PERIPLASMIC BINDING COMPONENT OF ABC TRANSPORTER"/>
    <property type="match status" value="1"/>
</dbReference>
<dbReference type="Gene3D" id="3.10.105.10">
    <property type="entry name" value="Dipeptide-binding Protein, Domain 3"/>
    <property type="match status" value="1"/>
</dbReference>
<dbReference type="GO" id="GO:0015833">
    <property type="term" value="P:peptide transport"/>
    <property type="evidence" value="ECO:0007669"/>
    <property type="project" value="TreeGrafter"/>
</dbReference>
<dbReference type="Proteomes" id="UP000244013">
    <property type="component" value="Unassembled WGS sequence"/>
</dbReference>
<evidence type="ECO:0000256" key="4">
    <source>
        <dbReference type="ARBA" id="ARBA00022729"/>
    </source>
</evidence>
<comment type="caution">
    <text evidence="7">The sequence shown here is derived from an EMBL/GenBank/DDBJ whole genome shotgun (WGS) entry which is preliminary data.</text>
</comment>
<dbReference type="GO" id="GO:1904680">
    <property type="term" value="F:peptide transmembrane transporter activity"/>
    <property type="evidence" value="ECO:0007669"/>
    <property type="project" value="TreeGrafter"/>
</dbReference>
<dbReference type="InterPro" id="IPR000914">
    <property type="entry name" value="SBP_5_dom"/>
</dbReference>
<dbReference type="EMBL" id="QAYE01000001">
    <property type="protein sequence ID" value="PTW49049.1"/>
    <property type="molecule type" value="Genomic_DNA"/>
</dbReference>
<proteinExistence type="inferred from homology"/>
<evidence type="ECO:0000256" key="1">
    <source>
        <dbReference type="ARBA" id="ARBA00004418"/>
    </source>
</evidence>
<keyword evidence="3" id="KW-0813">Transport</keyword>
<evidence type="ECO:0000259" key="6">
    <source>
        <dbReference type="Pfam" id="PF00496"/>
    </source>
</evidence>
<evidence type="ECO:0000256" key="5">
    <source>
        <dbReference type="SAM" id="MobiDB-lite"/>
    </source>
</evidence>
<dbReference type="SUPFAM" id="SSF53850">
    <property type="entry name" value="Periplasmic binding protein-like II"/>
    <property type="match status" value="1"/>
</dbReference>
<reference evidence="7 8" key="1">
    <citation type="submission" date="2018-04" db="EMBL/GenBank/DDBJ databases">
        <title>Genomic Encyclopedia of Type Strains, Phase III (KMG-III): the genomes of soil and plant-associated and newly described type strains.</title>
        <authorList>
            <person name="Whitman W."/>
        </authorList>
    </citation>
    <scope>NUCLEOTIDE SEQUENCE [LARGE SCALE GENOMIC DNA]</scope>
    <source>
        <strain evidence="7 8">MA-olki</strain>
    </source>
</reference>
<feature type="domain" description="Solute-binding protein family 5" evidence="6">
    <location>
        <begin position="56"/>
        <end position="370"/>
    </location>
</feature>
<protein>
    <submittedName>
        <fullName evidence="7">Peptide/nickel transport system substrate-binding protein</fullName>
    </submittedName>
</protein>
<organism evidence="7 8">
    <name type="scientific">Sphingomonas faeni</name>
    <dbReference type="NCBI Taxonomy" id="185950"/>
    <lineage>
        <taxon>Bacteria</taxon>
        <taxon>Pseudomonadati</taxon>
        <taxon>Pseudomonadota</taxon>
        <taxon>Alphaproteobacteria</taxon>
        <taxon>Sphingomonadales</taxon>
        <taxon>Sphingomonadaceae</taxon>
        <taxon>Sphingomonas</taxon>
    </lineage>
</organism>
<comment type="similarity">
    <text evidence="2">Belongs to the bacterial solute-binding protein 5 family.</text>
</comment>
<comment type="subcellular location">
    <subcellularLocation>
        <location evidence="1">Periplasm</location>
    </subcellularLocation>
</comment>
<evidence type="ECO:0000313" key="7">
    <source>
        <dbReference type="EMBL" id="PTW49049.1"/>
    </source>
</evidence>